<feature type="domain" description="Signal transduction histidine kinase internal region" evidence="2">
    <location>
        <begin position="154"/>
        <end position="232"/>
    </location>
</feature>
<feature type="domain" description="Sensor histidine kinase NatK-like C-terminal" evidence="3">
    <location>
        <begin position="252"/>
        <end position="341"/>
    </location>
</feature>
<feature type="transmembrane region" description="Helical" evidence="1">
    <location>
        <begin position="12"/>
        <end position="32"/>
    </location>
</feature>
<dbReference type="EMBL" id="RAPN01000001">
    <property type="protein sequence ID" value="RKD91180.1"/>
    <property type="molecule type" value="Genomic_DNA"/>
</dbReference>
<evidence type="ECO:0000259" key="3">
    <source>
        <dbReference type="Pfam" id="PF14501"/>
    </source>
</evidence>
<name>A0A419W6Y6_9BACT</name>
<feature type="transmembrane region" description="Helical" evidence="1">
    <location>
        <begin position="79"/>
        <end position="101"/>
    </location>
</feature>
<dbReference type="Proteomes" id="UP000283387">
    <property type="component" value="Unassembled WGS sequence"/>
</dbReference>
<evidence type="ECO:0000256" key="1">
    <source>
        <dbReference type="SAM" id="Phobius"/>
    </source>
</evidence>
<proteinExistence type="predicted"/>
<keyword evidence="1" id="KW-1133">Transmembrane helix</keyword>
<keyword evidence="5" id="KW-1185">Reference proteome</keyword>
<dbReference type="InterPro" id="IPR050640">
    <property type="entry name" value="Bact_2-comp_sensor_kinase"/>
</dbReference>
<keyword evidence="1" id="KW-0812">Transmembrane</keyword>
<protein>
    <submittedName>
        <fullName evidence="4">GHKL domain-containing protein</fullName>
    </submittedName>
</protein>
<accession>A0A419W6Y6</accession>
<feature type="transmembrane region" description="Helical" evidence="1">
    <location>
        <begin position="44"/>
        <end position="67"/>
    </location>
</feature>
<reference evidence="4 5" key="1">
    <citation type="submission" date="2018-09" db="EMBL/GenBank/DDBJ databases">
        <title>Genomic Encyclopedia of Archaeal and Bacterial Type Strains, Phase II (KMG-II): from individual species to whole genera.</title>
        <authorList>
            <person name="Goeker M."/>
        </authorList>
    </citation>
    <scope>NUCLEOTIDE SEQUENCE [LARGE SCALE GENOMIC DNA]</scope>
    <source>
        <strain evidence="4 5">DSM 27148</strain>
    </source>
</reference>
<dbReference type="AlphaFoldDB" id="A0A419W6Y6"/>
<evidence type="ECO:0000313" key="5">
    <source>
        <dbReference type="Proteomes" id="UP000283387"/>
    </source>
</evidence>
<dbReference type="Pfam" id="PF06580">
    <property type="entry name" value="His_kinase"/>
    <property type="match status" value="1"/>
</dbReference>
<dbReference type="GO" id="GO:0000155">
    <property type="term" value="F:phosphorelay sensor kinase activity"/>
    <property type="evidence" value="ECO:0007669"/>
    <property type="project" value="InterPro"/>
</dbReference>
<evidence type="ECO:0000313" key="4">
    <source>
        <dbReference type="EMBL" id="RKD91180.1"/>
    </source>
</evidence>
<evidence type="ECO:0000259" key="2">
    <source>
        <dbReference type="Pfam" id="PF06580"/>
    </source>
</evidence>
<dbReference type="PANTHER" id="PTHR34220">
    <property type="entry name" value="SENSOR HISTIDINE KINASE YPDA"/>
    <property type="match status" value="1"/>
</dbReference>
<gene>
    <name evidence="4" type="ORF">BC643_1529</name>
</gene>
<dbReference type="SUPFAM" id="SSF55874">
    <property type="entry name" value="ATPase domain of HSP90 chaperone/DNA topoisomerase II/histidine kinase"/>
    <property type="match status" value="1"/>
</dbReference>
<dbReference type="PANTHER" id="PTHR34220:SF7">
    <property type="entry name" value="SENSOR HISTIDINE KINASE YPDA"/>
    <property type="match status" value="1"/>
</dbReference>
<dbReference type="OrthoDB" id="9809908at2"/>
<dbReference type="RefSeq" id="WP_120272507.1">
    <property type="nucleotide sequence ID" value="NZ_RAPN01000001.1"/>
</dbReference>
<dbReference type="InterPro" id="IPR032834">
    <property type="entry name" value="NatK-like_C"/>
</dbReference>
<dbReference type="InterPro" id="IPR010559">
    <property type="entry name" value="Sig_transdc_His_kin_internal"/>
</dbReference>
<comment type="caution">
    <text evidence="4">The sequence shown here is derived from an EMBL/GenBank/DDBJ whole genome shotgun (WGS) entry which is preliminary data.</text>
</comment>
<dbReference type="InterPro" id="IPR036890">
    <property type="entry name" value="HATPase_C_sf"/>
</dbReference>
<sequence>MPKPEKYRKLKNTGHILFWIASLVFALLSFDIVSEHKLNISPDLILKAIILNMGFALSVYINFYLLIPRFLKNQKYIFYTFWLILTLFVASLAASLILSWVDQRNFTRLLLSANFFTSAGYVLITSLAKFLADWIELQDIWLRYNKAERQRLEAELKTLKAQINPHFLFNSLNNIYSLALIKSDKTPHLILKLSDLMRHVLYESRENFIPLKKEISFVTNFIELQRIRLSEQVKIRYELKGEVSERKIMPLIFEPFLDNAFKHGPKTSTDDVFIDIRLDIRQDDLTFEVRNSCNPEMIGKAKGAHGVGLENVGQRLEMLYGSKDYKLDINTAENVFAVKLNVKLK</sequence>
<keyword evidence="1" id="KW-0472">Membrane</keyword>
<organism evidence="4 5">
    <name type="scientific">Mangrovibacterium diazotrophicum</name>
    <dbReference type="NCBI Taxonomy" id="1261403"/>
    <lineage>
        <taxon>Bacteria</taxon>
        <taxon>Pseudomonadati</taxon>
        <taxon>Bacteroidota</taxon>
        <taxon>Bacteroidia</taxon>
        <taxon>Marinilabiliales</taxon>
        <taxon>Prolixibacteraceae</taxon>
        <taxon>Mangrovibacterium</taxon>
    </lineage>
</organism>
<dbReference type="Gene3D" id="3.30.565.10">
    <property type="entry name" value="Histidine kinase-like ATPase, C-terminal domain"/>
    <property type="match status" value="1"/>
</dbReference>
<dbReference type="Pfam" id="PF14501">
    <property type="entry name" value="HATPase_c_5"/>
    <property type="match status" value="1"/>
</dbReference>
<dbReference type="GO" id="GO:0016020">
    <property type="term" value="C:membrane"/>
    <property type="evidence" value="ECO:0007669"/>
    <property type="project" value="InterPro"/>
</dbReference>